<dbReference type="InterPro" id="IPR007061">
    <property type="entry name" value="MST-like"/>
</dbReference>
<evidence type="ECO:0000313" key="2">
    <source>
        <dbReference type="Proteomes" id="UP000021053"/>
    </source>
</evidence>
<dbReference type="HOGENOM" id="CLU_097062_2_1_11"/>
<protein>
    <recommendedName>
        <fullName evidence="3">Mini-circle protein</fullName>
    </recommendedName>
</protein>
<dbReference type="Pfam" id="PF04978">
    <property type="entry name" value="MST"/>
    <property type="match status" value="1"/>
</dbReference>
<comment type="caution">
    <text evidence="1">The sequence shown here is derived from an EMBL/GenBank/DDBJ whole genome shotgun (WGS) entry which is preliminary data.</text>
</comment>
<dbReference type="AlphaFoldDB" id="A0A010ZSK5"/>
<dbReference type="InterPro" id="IPR034660">
    <property type="entry name" value="DinB/YfiT-like"/>
</dbReference>
<proteinExistence type="predicted"/>
<dbReference type="Proteomes" id="UP000021053">
    <property type="component" value="Unassembled WGS sequence"/>
</dbReference>
<dbReference type="OrthoDB" id="4548523at2"/>
<dbReference type="Gene3D" id="1.20.120.450">
    <property type="entry name" value="dinb family like domain"/>
    <property type="match status" value="1"/>
</dbReference>
<accession>A0A010ZSK5</accession>
<sequence length="164" mass="18999">MTPMTDRRAPFIVGDERTTLLSFLAYLRQSIVRKVEDLSEDEARRAITPSGWTLAGLVKHLTVSERYWFRHVWAGEPGAEWDRHSWDVPADVSVDQLVDDYREAWKESDRLIEAAPNFDVPCAEEHRNHRMSLRWVIVHMIEETARHAGHADISREHIDGSTGR</sequence>
<keyword evidence="2" id="KW-1185">Reference proteome</keyword>
<reference evidence="1 2" key="1">
    <citation type="submission" date="2013-07" db="EMBL/GenBank/DDBJ databases">
        <authorList>
            <consortium name="DOE Joint Genome Institute"/>
            <person name="Eisen J."/>
            <person name="Huntemann M."/>
            <person name="Han J."/>
            <person name="Chen A."/>
            <person name="Kyrpides N."/>
            <person name="Mavromatis K."/>
            <person name="Markowitz V."/>
            <person name="Palaniappan K."/>
            <person name="Ivanova N."/>
            <person name="Schaumberg A."/>
            <person name="Pati A."/>
            <person name="Liolios K."/>
            <person name="Nordberg H.P."/>
            <person name="Cantor M.N."/>
            <person name="Hua S.X."/>
            <person name="Woyke T."/>
        </authorList>
    </citation>
    <scope>NUCLEOTIDE SEQUENCE [LARGE SCALE GENOMIC DNA]</scope>
    <source>
        <strain evidence="1 2">DSM 44712</strain>
    </source>
</reference>
<gene>
    <name evidence="1" type="ORF">CryarDRAFT_1268</name>
</gene>
<evidence type="ECO:0000313" key="1">
    <source>
        <dbReference type="EMBL" id="EXG80202.1"/>
    </source>
</evidence>
<organism evidence="1 2">
    <name type="scientific">Cryptosporangium arvum DSM 44712</name>
    <dbReference type="NCBI Taxonomy" id="927661"/>
    <lineage>
        <taxon>Bacteria</taxon>
        <taxon>Bacillati</taxon>
        <taxon>Actinomycetota</taxon>
        <taxon>Actinomycetes</taxon>
        <taxon>Cryptosporangiales</taxon>
        <taxon>Cryptosporangiaceae</taxon>
        <taxon>Cryptosporangium</taxon>
    </lineage>
</organism>
<dbReference type="EMBL" id="JFBT01000001">
    <property type="protein sequence ID" value="EXG80202.1"/>
    <property type="molecule type" value="Genomic_DNA"/>
</dbReference>
<name>A0A010ZSK5_9ACTN</name>
<dbReference type="SUPFAM" id="SSF109854">
    <property type="entry name" value="DinB/YfiT-like putative metalloenzymes"/>
    <property type="match status" value="1"/>
</dbReference>
<evidence type="ECO:0008006" key="3">
    <source>
        <dbReference type="Google" id="ProtNLM"/>
    </source>
</evidence>